<dbReference type="Pfam" id="PF02591">
    <property type="entry name" value="Zn_ribbon_9"/>
    <property type="match status" value="1"/>
</dbReference>
<accession>A0A841HWL0</accession>
<dbReference type="PANTHER" id="PTHR39082:SF1">
    <property type="entry name" value="SCAVENGER RECEPTOR CLASS A MEMBER 3"/>
    <property type="match status" value="1"/>
</dbReference>
<keyword evidence="1" id="KW-0175">Coiled coil</keyword>
<evidence type="ECO:0000259" key="2">
    <source>
        <dbReference type="Pfam" id="PF02591"/>
    </source>
</evidence>
<gene>
    <name evidence="4" type="ORF">HNR42_000720</name>
</gene>
<proteinExistence type="predicted"/>
<dbReference type="Pfam" id="PF24481">
    <property type="entry name" value="CT398_CC"/>
    <property type="match status" value="1"/>
</dbReference>
<evidence type="ECO:0000259" key="3">
    <source>
        <dbReference type="Pfam" id="PF24481"/>
    </source>
</evidence>
<protein>
    <recommendedName>
        <fullName evidence="6">C4-type zinc ribbon domain-containing protein</fullName>
    </recommendedName>
</protein>
<dbReference type="Proteomes" id="UP000569951">
    <property type="component" value="Unassembled WGS sequence"/>
</dbReference>
<keyword evidence="5" id="KW-1185">Reference proteome</keyword>
<dbReference type="InterPro" id="IPR052376">
    <property type="entry name" value="Oxidative_Scav/Glycosyltrans"/>
</dbReference>
<dbReference type="Gene3D" id="1.10.287.1490">
    <property type="match status" value="1"/>
</dbReference>
<organism evidence="4 5">
    <name type="scientific">Deinobacterium chartae</name>
    <dbReference type="NCBI Taxonomy" id="521158"/>
    <lineage>
        <taxon>Bacteria</taxon>
        <taxon>Thermotogati</taxon>
        <taxon>Deinococcota</taxon>
        <taxon>Deinococci</taxon>
        <taxon>Deinococcales</taxon>
        <taxon>Deinococcaceae</taxon>
        <taxon>Deinobacterium</taxon>
    </lineage>
</organism>
<name>A0A841HWL0_9DEIO</name>
<comment type="caution">
    <text evidence="4">The sequence shown here is derived from an EMBL/GenBank/DDBJ whole genome shotgun (WGS) entry which is preliminary data.</text>
</comment>
<dbReference type="InterPro" id="IPR056003">
    <property type="entry name" value="CT398_CC_hairpin"/>
</dbReference>
<dbReference type="InterPro" id="IPR003743">
    <property type="entry name" value="Zf-RING_7"/>
</dbReference>
<evidence type="ECO:0000313" key="5">
    <source>
        <dbReference type="Proteomes" id="UP000569951"/>
    </source>
</evidence>
<dbReference type="AlphaFoldDB" id="A0A841HWL0"/>
<dbReference type="PANTHER" id="PTHR39082">
    <property type="entry name" value="PHOSPHOLIPASE C-BETA-2-RELATED"/>
    <property type="match status" value="1"/>
</dbReference>
<feature type="domain" description="CT398-like coiled coil hairpin" evidence="3">
    <location>
        <begin position="8"/>
        <end position="183"/>
    </location>
</feature>
<dbReference type="EMBL" id="JACHHG010000002">
    <property type="protein sequence ID" value="MBB6097306.1"/>
    <property type="molecule type" value="Genomic_DNA"/>
</dbReference>
<reference evidence="4 5" key="1">
    <citation type="submission" date="2020-08" db="EMBL/GenBank/DDBJ databases">
        <title>Genomic Encyclopedia of Type Strains, Phase IV (KMG-IV): sequencing the most valuable type-strain genomes for metagenomic binning, comparative biology and taxonomic classification.</title>
        <authorList>
            <person name="Goeker M."/>
        </authorList>
    </citation>
    <scope>NUCLEOTIDE SEQUENCE [LARGE SCALE GENOMIC DNA]</scope>
    <source>
        <strain evidence="4 5">DSM 21458</strain>
    </source>
</reference>
<sequence length="232" mass="26431">MLERLYRVQQMDTELDRLKDDETRIPGDLAEARREHAEISEALESHRRDLEATRKEINQNELELADYQDKLTKARDDQQKNAYDAKVQTQYENLIQQLGDRVSDLEEALEPLYARREQLEKGIAALEERAAALAPRLSNLEAMDDTRIGALRDEYQTKKSERDALANELDKRLAKEYEMIRKARKGLGVAAIMNGRCAACNMHLPITVQQRAATGALPAVKCPSCGRLLVRV</sequence>
<evidence type="ECO:0008006" key="6">
    <source>
        <dbReference type="Google" id="ProtNLM"/>
    </source>
</evidence>
<evidence type="ECO:0000256" key="1">
    <source>
        <dbReference type="SAM" id="Coils"/>
    </source>
</evidence>
<evidence type="ECO:0000313" key="4">
    <source>
        <dbReference type="EMBL" id="MBB6097306.1"/>
    </source>
</evidence>
<dbReference type="RefSeq" id="WP_246350860.1">
    <property type="nucleotide sequence ID" value="NZ_JACHHG010000002.1"/>
</dbReference>
<feature type="domain" description="C4-type zinc ribbon" evidence="2">
    <location>
        <begin position="196"/>
        <end position="229"/>
    </location>
</feature>
<feature type="coiled-coil region" evidence="1">
    <location>
        <begin position="29"/>
        <end position="168"/>
    </location>
</feature>